<evidence type="ECO:0000256" key="5">
    <source>
        <dbReference type="SAM" id="MobiDB-lite"/>
    </source>
</evidence>
<dbReference type="AlphaFoldDB" id="A0A2R6NV88"/>
<dbReference type="InterPro" id="IPR016135">
    <property type="entry name" value="UBQ-conjugating_enzyme/RWD"/>
</dbReference>
<protein>
    <recommendedName>
        <fullName evidence="6">PARP catalytic domain-containing protein</fullName>
    </recommendedName>
</protein>
<dbReference type="GO" id="GO:0003950">
    <property type="term" value="F:NAD+ poly-ADP-ribosyltransferase activity"/>
    <property type="evidence" value="ECO:0007669"/>
    <property type="project" value="InterPro"/>
</dbReference>
<feature type="compositionally biased region" description="Acidic residues" evidence="5">
    <location>
        <begin position="185"/>
        <end position="200"/>
    </location>
</feature>
<evidence type="ECO:0000256" key="4">
    <source>
        <dbReference type="ARBA" id="ARBA00023027"/>
    </source>
</evidence>
<dbReference type="STRING" id="98765.A0A2R6NV88"/>
<keyword evidence="3" id="KW-0548">Nucleotidyltransferase</keyword>
<comment type="caution">
    <text evidence="7">The sequence shown here is derived from an EMBL/GenBank/DDBJ whole genome shotgun (WGS) entry which is preliminary data.</text>
</comment>
<sequence>MDNITSDPESELQIAVVAKRRKTRASPQPRASSCNTIVSEELEGVHNTPYIATMSSAKTPLKGRKRFIADFKEATSAYGAGLEVGGLKVKDLRTGDDEGSILCDVIHAANDKHIVSLNLIVSDTSEYPGSHNYFCFAQDEDVSPRILDVIETIPDEGPRSIEDILKKLLTTFAKKLATNGRQPESDDEDSYGEDDEDMDGYDAHYDDDDFGIVPSDQNSDIKMSFLHRDFNEIVACGYRPGLTRLGIGEIVLTVSLPSFQLAQCVAPRALMAWDPRLLTTSRHFTLIISGIRGIYPVLQNDGKLLPKFTARGLSTVQFRVGLSSKYKPRQEDVRELVRTFGLKVKEEVVMEADISPFGLKVKEEVVMETDSSPFDSEYDENYADEFLSPPAPEAAPEAAPEEVSEEEDFISFSLSESMQSLMNDRFMDLLHLRLKYGMGWAAAETLLSEVHMCQREVDIVLKENLADIQLSDREEQELLRSYNLPADPLLAPDKTNHLNLPLLAFSYLLRRLILCSRYCLICYNKLKTDFQPLKPYVCDNKLCTYQYYNLNRGPSLEYEICSRPQTIDLLVSLTYVAAAEGTLEDFPIGMNLMVSVDGQQNPLVDFDPLSHQDKRRAITTLIASLPPILDMKRHLQKRSKMGASKPRLQEIDRTILPAAWSVLRWCVASCTAHLEELTSGEDLLKGIGNRWRQFRFTVGAPDAEAKFHEEQSRACATDPNANRYPSLYAFHGSAAKNWHSIIRHGLWYKTVAHGRAYGHGVYFAKEGNVSMGSYAGSATTSWRNSAIHVYNCVTVAEIVNLPSQFVSSAPYFVVPQTHWIVCRYLLVKSVLDDPDIVSDNVDVPVVTLDPQHPLTVDYKQVSIPAPAYKLEKLLANRQAEYLEEDYDQDDLEIFASEDVATEDLPSSVPQPITDDWVHDSDWVQACIEHMMPAPVDATPMATSSLQKELKAMLKEQEMANSLKELGWYMPPDLIGDNLFQWVVELHSFQKELPVAQDMAQRISAVLLQIKLAISNLDPRPARLASNWD</sequence>
<evidence type="ECO:0000313" key="7">
    <source>
        <dbReference type="EMBL" id="PSR77439.1"/>
    </source>
</evidence>
<feature type="domain" description="PARP catalytic" evidence="6">
    <location>
        <begin position="706"/>
        <end position="802"/>
    </location>
</feature>
<dbReference type="SUPFAM" id="SSF56399">
    <property type="entry name" value="ADP-ribosylation"/>
    <property type="match status" value="1"/>
</dbReference>
<dbReference type="InterPro" id="IPR012317">
    <property type="entry name" value="Poly(ADP-ribose)pol_cat_dom"/>
</dbReference>
<dbReference type="PANTHER" id="PTHR21328">
    <property type="entry name" value="POLY ADP-RIBOSE POLYMERASE FAMILY, MEMBER PARP"/>
    <property type="match status" value="1"/>
</dbReference>
<dbReference type="Gene3D" id="3.10.110.10">
    <property type="entry name" value="Ubiquitin Conjugating Enzyme"/>
    <property type="match status" value="1"/>
</dbReference>
<dbReference type="Pfam" id="PF00644">
    <property type="entry name" value="PARP"/>
    <property type="match status" value="1"/>
</dbReference>
<evidence type="ECO:0000256" key="1">
    <source>
        <dbReference type="ARBA" id="ARBA00022676"/>
    </source>
</evidence>
<dbReference type="GO" id="GO:0016779">
    <property type="term" value="F:nucleotidyltransferase activity"/>
    <property type="evidence" value="ECO:0007669"/>
    <property type="project" value="UniProtKB-KW"/>
</dbReference>
<dbReference type="OrthoDB" id="109543at2759"/>
<dbReference type="Proteomes" id="UP000186601">
    <property type="component" value="Unassembled WGS sequence"/>
</dbReference>
<dbReference type="EMBL" id="MLYV02000794">
    <property type="protein sequence ID" value="PSR77439.1"/>
    <property type="molecule type" value="Genomic_DNA"/>
</dbReference>
<feature type="region of interest" description="Disordered" evidence="5">
    <location>
        <begin position="178"/>
        <end position="200"/>
    </location>
</feature>
<organism evidence="7 8">
    <name type="scientific">Hermanssonia centrifuga</name>
    <dbReference type="NCBI Taxonomy" id="98765"/>
    <lineage>
        <taxon>Eukaryota</taxon>
        <taxon>Fungi</taxon>
        <taxon>Dikarya</taxon>
        <taxon>Basidiomycota</taxon>
        <taxon>Agaricomycotina</taxon>
        <taxon>Agaricomycetes</taxon>
        <taxon>Polyporales</taxon>
        <taxon>Meruliaceae</taxon>
        <taxon>Hermanssonia</taxon>
    </lineage>
</organism>
<dbReference type="InterPro" id="IPR051838">
    <property type="entry name" value="ARTD_PARP"/>
</dbReference>
<reference evidence="7 8" key="1">
    <citation type="submission" date="2018-02" db="EMBL/GenBank/DDBJ databases">
        <title>Genome sequence of the basidiomycete white-rot fungus Phlebia centrifuga.</title>
        <authorList>
            <person name="Granchi Z."/>
            <person name="Peng M."/>
            <person name="de Vries R.P."/>
            <person name="Hilden K."/>
            <person name="Makela M.R."/>
            <person name="Grigoriev I."/>
            <person name="Riley R."/>
        </authorList>
    </citation>
    <scope>NUCLEOTIDE SEQUENCE [LARGE SCALE GENOMIC DNA]</scope>
    <source>
        <strain evidence="7 8">FBCC195</strain>
    </source>
</reference>
<evidence type="ECO:0000259" key="6">
    <source>
        <dbReference type="Pfam" id="PF00644"/>
    </source>
</evidence>
<keyword evidence="2" id="KW-0808">Transferase</keyword>
<proteinExistence type="predicted"/>
<evidence type="ECO:0000256" key="3">
    <source>
        <dbReference type="ARBA" id="ARBA00022695"/>
    </source>
</evidence>
<dbReference type="Gene3D" id="3.90.228.10">
    <property type="match status" value="1"/>
</dbReference>
<name>A0A2R6NV88_9APHY</name>
<keyword evidence="1" id="KW-0328">Glycosyltransferase</keyword>
<gene>
    <name evidence="7" type="ORF">PHLCEN_2v7870</name>
</gene>
<evidence type="ECO:0000256" key="2">
    <source>
        <dbReference type="ARBA" id="ARBA00022679"/>
    </source>
</evidence>
<accession>A0A2R6NV88</accession>
<keyword evidence="8" id="KW-1185">Reference proteome</keyword>
<keyword evidence="4" id="KW-0520">NAD</keyword>
<evidence type="ECO:0000313" key="8">
    <source>
        <dbReference type="Proteomes" id="UP000186601"/>
    </source>
</evidence>